<evidence type="ECO:0000256" key="3">
    <source>
        <dbReference type="ARBA" id="ARBA00015352"/>
    </source>
</evidence>
<dbReference type="OrthoDB" id="448649at2759"/>
<keyword evidence="7" id="KW-0653">Protein transport</keyword>
<dbReference type="GeneID" id="36291651"/>
<dbReference type="InterPro" id="IPR016024">
    <property type="entry name" value="ARM-type_fold"/>
</dbReference>
<evidence type="ECO:0000256" key="2">
    <source>
        <dbReference type="ARBA" id="ARBA00011799"/>
    </source>
</evidence>
<name>A0A176ZY00_9PEZI</name>
<evidence type="ECO:0000256" key="9">
    <source>
        <dbReference type="SAM" id="MobiDB-lite"/>
    </source>
</evidence>
<dbReference type="InterPro" id="IPR031884">
    <property type="entry name" value="Sil1_fungi"/>
</dbReference>
<evidence type="ECO:0000256" key="5">
    <source>
        <dbReference type="ARBA" id="ARBA00022729"/>
    </source>
</evidence>
<dbReference type="VEuPathDB" id="FungiDB:GMDG_06089"/>
<evidence type="ECO:0000256" key="7">
    <source>
        <dbReference type="ARBA" id="ARBA00022927"/>
    </source>
</evidence>
<feature type="compositionally biased region" description="Basic and acidic residues" evidence="9">
    <location>
        <begin position="116"/>
        <end position="127"/>
    </location>
</feature>
<evidence type="ECO:0000256" key="8">
    <source>
        <dbReference type="ARBA" id="ARBA00023010"/>
    </source>
</evidence>
<comment type="similarity">
    <text evidence="1">Belongs to the SIL1 family.</text>
</comment>
<dbReference type="Pfam" id="PF16782">
    <property type="entry name" value="SIL1"/>
    <property type="match status" value="1"/>
</dbReference>
<dbReference type="SUPFAM" id="SSF48371">
    <property type="entry name" value="ARM repeat"/>
    <property type="match status" value="1"/>
</dbReference>
<reference evidence="11" key="1">
    <citation type="submission" date="2016-03" db="EMBL/GenBank/DDBJ databases">
        <title>Updated assembly of Pseudogymnoascus destructans, the fungus causing white-nose syndrome of bats.</title>
        <authorList>
            <person name="Palmer J.M."/>
            <person name="Drees K.P."/>
            <person name="Foster J.T."/>
            <person name="Lindner D.L."/>
        </authorList>
    </citation>
    <scope>NUCLEOTIDE SEQUENCE [LARGE SCALE GENOMIC DNA]</scope>
    <source>
        <strain evidence="11">20631-21</strain>
    </source>
</reference>
<dbReference type="GO" id="GO:0000774">
    <property type="term" value="F:adenyl-nucleotide exchange factor activity"/>
    <property type="evidence" value="ECO:0007669"/>
    <property type="project" value="InterPro"/>
</dbReference>
<dbReference type="Proteomes" id="UP000077154">
    <property type="component" value="Unassembled WGS sequence"/>
</dbReference>
<comment type="subunit">
    <text evidence="2">Interacts with KAR2.</text>
</comment>
<sequence>MRALMQRYLSGGLFLGLAVATSPADPSSSPNSDLICHTSNPAECYPRLFEPTEDFQVIHDDQDIPPGLHVRMDIYSGLKQARLNIPMEGEDDNSGIPIEQAMVIVDQPEQDVAEEREERVSLRDKSGKKPPAYQAAGKILPPREPDGGVSEAEEFQRAVAILGSDQADNYTMSVSALTTLLDLSHDIYYGVELMKNSAVIRQLTFCLDGDLSDASTSASRRRLAAGVISNSIQNNPTALEEAQKSWRSYLPYPHSADSSSALQQYAADQEFLSRIILTLRSETDPGVAKAKVNALSGLVKSPELRDALLHLEGLEAPLELFARAGEEWDVVRKKVAEFVTDNFLDEDMGAEIGKWPTKPQRMDYACAFRPAEAAVAAGTVGDECWVYHVMNYVLEKEEAGEDDGWSKPFLQMLRGETEKLGKFVHQEL</sequence>
<accession>A0A176ZY00</accession>
<dbReference type="GO" id="GO:0015031">
    <property type="term" value="P:protein transport"/>
    <property type="evidence" value="ECO:0007669"/>
    <property type="project" value="UniProtKB-KW"/>
</dbReference>
<keyword evidence="6" id="KW-0256">Endoplasmic reticulum</keyword>
<dbReference type="InterPro" id="IPR011989">
    <property type="entry name" value="ARM-like"/>
</dbReference>
<protein>
    <recommendedName>
        <fullName evidence="3">Nucleotide exchange factor SIL1</fullName>
    </recommendedName>
</protein>
<evidence type="ECO:0000256" key="6">
    <source>
        <dbReference type="ARBA" id="ARBA00022824"/>
    </source>
</evidence>
<evidence type="ECO:0000256" key="1">
    <source>
        <dbReference type="ARBA" id="ARBA00010588"/>
    </source>
</evidence>
<dbReference type="eggNOG" id="ENOG502SAUP">
    <property type="taxonomic scope" value="Eukaryota"/>
</dbReference>
<proteinExistence type="inferred from homology"/>
<evidence type="ECO:0000256" key="10">
    <source>
        <dbReference type="SAM" id="SignalP"/>
    </source>
</evidence>
<dbReference type="Gene3D" id="1.25.10.10">
    <property type="entry name" value="Leucine-rich Repeat Variant"/>
    <property type="match status" value="1"/>
</dbReference>
<keyword evidence="5 10" id="KW-0732">Signal</keyword>
<dbReference type="GO" id="GO:0005783">
    <property type="term" value="C:endoplasmic reticulum"/>
    <property type="evidence" value="ECO:0007669"/>
    <property type="project" value="InterPro"/>
</dbReference>
<feature type="signal peptide" evidence="10">
    <location>
        <begin position="1"/>
        <end position="20"/>
    </location>
</feature>
<dbReference type="RefSeq" id="XP_024320182.1">
    <property type="nucleotide sequence ID" value="XM_024472159.1"/>
</dbReference>
<keyword evidence="8" id="KW-0811">Translocation</keyword>
<gene>
    <name evidence="11" type="ORF">VC83_08611</name>
</gene>
<dbReference type="EMBL" id="KV441414">
    <property type="protein sequence ID" value="OAF54879.1"/>
    <property type="molecule type" value="Genomic_DNA"/>
</dbReference>
<evidence type="ECO:0000313" key="11">
    <source>
        <dbReference type="EMBL" id="OAF54879.1"/>
    </source>
</evidence>
<feature type="region of interest" description="Disordered" evidence="9">
    <location>
        <begin position="110"/>
        <end position="149"/>
    </location>
</feature>
<feature type="chain" id="PRO_5008056210" description="Nucleotide exchange factor SIL1" evidence="10">
    <location>
        <begin position="21"/>
        <end position="428"/>
    </location>
</feature>
<keyword evidence="4" id="KW-0813">Transport</keyword>
<organism evidence="11">
    <name type="scientific">Pseudogymnoascus destructans</name>
    <dbReference type="NCBI Taxonomy" id="655981"/>
    <lineage>
        <taxon>Eukaryota</taxon>
        <taxon>Fungi</taxon>
        <taxon>Dikarya</taxon>
        <taxon>Ascomycota</taxon>
        <taxon>Pezizomycotina</taxon>
        <taxon>Leotiomycetes</taxon>
        <taxon>Thelebolales</taxon>
        <taxon>Thelebolaceae</taxon>
        <taxon>Pseudogymnoascus</taxon>
    </lineage>
</organism>
<dbReference type="AlphaFoldDB" id="A0A176ZY00"/>
<evidence type="ECO:0000256" key="4">
    <source>
        <dbReference type="ARBA" id="ARBA00022448"/>
    </source>
</evidence>